<gene>
    <name evidence="10" type="ORF">AADEFJLK_01928</name>
    <name evidence="9" type="ORF">CEK71_17455</name>
</gene>
<feature type="transmembrane region" description="Helical" evidence="7">
    <location>
        <begin position="12"/>
        <end position="34"/>
    </location>
</feature>
<dbReference type="KEGG" id="mpsy:CEK71_17455"/>
<proteinExistence type="inferred from homology"/>
<dbReference type="Proteomes" id="UP000197019">
    <property type="component" value="Chromosome"/>
</dbReference>
<sequence length="222" mass="23885">MIHISSANIVQITLWILIGFSVLTWAIIFLKSWLIWGINRNNRAYAEQFWAASTLQAAAQLEQTNSALGRIAGAGFHALSDVHNNVASMLVLSGDLQSILERSLRQQISKERKTLEQWLSMLASIGSTAPFVGLFGTVWGIMHALQSIGQAKSASLDVVAGPIGEALIATAIGIAAAIPAVLAYNFFIRTIKLTEAELEYFAIDFLNLAVKSGLKASAGEVS</sequence>
<keyword evidence="9" id="KW-0282">Flagellum</keyword>
<feature type="transmembrane region" description="Helical" evidence="7">
    <location>
        <begin position="166"/>
        <end position="187"/>
    </location>
</feature>
<dbReference type="InterPro" id="IPR002898">
    <property type="entry name" value="MotA_ExbB_proton_chnl"/>
</dbReference>
<dbReference type="Pfam" id="PF01618">
    <property type="entry name" value="MotA_ExbB"/>
    <property type="match status" value="1"/>
</dbReference>
<keyword evidence="6" id="KW-0813">Transport</keyword>
<comment type="subcellular location">
    <subcellularLocation>
        <location evidence="1">Cell membrane</location>
        <topology evidence="1">Multi-pass membrane protein</topology>
    </subcellularLocation>
    <subcellularLocation>
        <location evidence="6">Membrane</location>
        <topology evidence="6">Multi-pass membrane protein</topology>
    </subcellularLocation>
</comment>
<comment type="similarity">
    <text evidence="6">Belongs to the exbB/tolQ family.</text>
</comment>
<dbReference type="AlphaFoldDB" id="A0A1Z4C2H2"/>
<keyword evidence="5 7" id="KW-0472">Membrane</keyword>
<dbReference type="EMBL" id="CP022129">
    <property type="protein sequence ID" value="ASF47710.1"/>
    <property type="molecule type" value="Genomic_DNA"/>
</dbReference>
<evidence type="ECO:0000256" key="3">
    <source>
        <dbReference type="ARBA" id="ARBA00022692"/>
    </source>
</evidence>
<name>A0A1Z4C2H2_9GAMM</name>
<feature type="transmembrane region" description="Helical" evidence="7">
    <location>
        <begin position="118"/>
        <end position="146"/>
    </location>
</feature>
<reference evidence="9 11" key="1">
    <citation type="submission" date="2017-06" db="EMBL/GenBank/DDBJ databases">
        <title>Genome Sequencing of the methanotroph Methylovulum psychrotolerants str. HV10-M2 isolated from a high-altitude environment.</title>
        <authorList>
            <person name="Mateos-Rivera A."/>
        </authorList>
    </citation>
    <scope>NUCLEOTIDE SEQUENCE [LARGE SCALE GENOMIC DNA]</scope>
    <source>
        <strain evidence="9 11">HV10_M2</strain>
    </source>
</reference>
<dbReference type="Proteomes" id="UP000237423">
    <property type="component" value="Unassembled WGS sequence"/>
</dbReference>
<organism evidence="9 11">
    <name type="scientific">Methylovulum psychrotolerans</name>
    <dbReference type="NCBI Taxonomy" id="1704499"/>
    <lineage>
        <taxon>Bacteria</taxon>
        <taxon>Pseudomonadati</taxon>
        <taxon>Pseudomonadota</taxon>
        <taxon>Gammaproteobacteria</taxon>
        <taxon>Methylococcales</taxon>
        <taxon>Methylococcaceae</taxon>
        <taxon>Methylovulum</taxon>
    </lineage>
</organism>
<keyword evidence="4 7" id="KW-1133">Transmembrane helix</keyword>
<dbReference type="PANTHER" id="PTHR30625:SF3">
    <property type="entry name" value="TOL-PAL SYSTEM PROTEIN TOLQ"/>
    <property type="match status" value="1"/>
</dbReference>
<dbReference type="GO" id="GO:0017038">
    <property type="term" value="P:protein import"/>
    <property type="evidence" value="ECO:0007669"/>
    <property type="project" value="TreeGrafter"/>
</dbReference>
<keyword evidence="11" id="KW-1185">Reference proteome</keyword>
<reference evidence="10 12" key="2">
    <citation type="submission" date="2017-11" db="EMBL/GenBank/DDBJ databases">
        <title>Draft Genome Sequence of Methylobacter psychrotolerans Sph1T, an Obligate Methanotroph from Low-Temperature Environments.</title>
        <authorList>
            <person name="Oshkin I.Y."/>
            <person name="Miroshnikov K."/>
            <person name="Belova S.E."/>
            <person name="Korzhenkov A."/>
            <person name="Toshchakov S.V."/>
            <person name="Dedysh S.N."/>
        </authorList>
    </citation>
    <scope>NUCLEOTIDE SEQUENCE [LARGE SCALE GENOMIC DNA]</scope>
    <source>
        <strain evidence="10 12">Sph1</strain>
    </source>
</reference>
<dbReference type="PANTHER" id="PTHR30625">
    <property type="entry name" value="PROTEIN TOLQ"/>
    <property type="match status" value="1"/>
</dbReference>
<evidence type="ECO:0000256" key="2">
    <source>
        <dbReference type="ARBA" id="ARBA00022475"/>
    </source>
</evidence>
<evidence type="ECO:0000256" key="4">
    <source>
        <dbReference type="ARBA" id="ARBA00022989"/>
    </source>
</evidence>
<evidence type="ECO:0000256" key="7">
    <source>
        <dbReference type="SAM" id="Phobius"/>
    </source>
</evidence>
<dbReference type="RefSeq" id="WP_088620580.1">
    <property type="nucleotide sequence ID" value="NZ_CP022129.1"/>
</dbReference>
<keyword evidence="9" id="KW-0969">Cilium</keyword>
<evidence type="ECO:0000313" key="11">
    <source>
        <dbReference type="Proteomes" id="UP000197019"/>
    </source>
</evidence>
<feature type="domain" description="MotA/TolQ/ExbB proton channel" evidence="8">
    <location>
        <begin position="92"/>
        <end position="198"/>
    </location>
</feature>
<accession>A0A1Z4C2H2</accession>
<keyword evidence="3 7" id="KW-0812">Transmembrane</keyword>
<protein>
    <submittedName>
        <fullName evidence="9">Flagellar motor protein MotA</fullName>
    </submittedName>
</protein>
<evidence type="ECO:0000259" key="8">
    <source>
        <dbReference type="Pfam" id="PF01618"/>
    </source>
</evidence>
<evidence type="ECO:0000256" key="1">
    <source>
        <dbReference type="ARBA" id="ARBA00004651"/>
    </source>
</evidence>
<keyword evidence="9" id="KW-0966">Cell projection</keyword>
<keyword evidence="6" id="KW-0653">Protein transport</keyword>
<dbReference type="OrthoDB" id="9805133at2"/>
<evidence type="ECO:0000313" key="12">
    <source>
        <dbReference type="Proteomes" id="UP000237423"/>
    </source>
</evidence>
<dbReference type="EMBL" id="PGFZ01000003">
    <property type="protein sequence ID" value="POZ52446.1"/>
    <property type="molecule type" value="Genomic_DNA"/>
</dbReference>
<evidence type="ECO:0000313" key="9">
    <source>
        <dbReference type="EMBL" id="ASF47710.1"/>
    </source>
</evidence>
<dbReference type="GO" id="GO:0005886">
    <property type="term" value="C:plasma membrane"/>
    <property type="evidence" value="ECO:0007669"/>
    <property type="project" value="UniProtKB-SubCell"/>
</dbReference>
<dbReference type="InterPro" id="IPR050790">
    <property type="entry name" value="ExbB/TolQ_transport"/>
</dbReference>
<keyword evidence="2" id="KW-1003">Cell membrane</keyword>
<evidence type="ECO:0000256" key="6">
    <source>
        <dbReference type="RuleBase" id="RU004057"/>
    </source>
</evidence>
<evidence type="ECO:0000313" key="10">
    <source>
        <dbReference type="EMBL" id="POZ52446.1"/>
    </source>
</evidence>
<evidence type="ECO:0000256" key="5">
    <source>
        <dbReference type="ARBA" id="ARBA00023136"/>
    </source>
</evidence>